<dbReference type="RefSeq" id="WP_080698206.1">
    <property type="nucleotide sequence ID" value="NZ_CP069308.1"/>
</dbReference>
<evidence type="ECO:0000313" key="4">
    <source>
        <dbReference type="Proteomes" id="UP000662736"/>
    </source>
</evidence>
<reference evidence="3" key="1">
    <citation type="submission" date="2021-03" db="EMBL/GenBank/DDBJ databases">
        <title>Characterization of a novel Integrative Conjugative Element in Glaesserella parasuis.</title>
        <authorList>
            <person name="Hu G."/>
            <person name="Sun H."/>
        </authorList>
    </citation>
    <scope>NUCLEOTIDE SEQUENCE</scope>
    <source>
        <strain evidence="3">GHP1807</strain>
    </source>
</reference>
<feature type="coiled-coil region" evidence="2">
    <location>
        <begin position="63"/>
        <end position="100"/>
    </location>
</feature>
<dbReference type="GO" id="GO:0004803">
    <property type="term" value="F:transposase activity"/>
    <property type="evidence" value="ECO:0007669"/>
    <property type="project" value="InterPro"/>
</dbReference>
<dbReference type="AlphaFoldDB" id="A0AAX1M6W7"/>
<dbReference type="PANTHER" id="PTHR33215:SF12">
    <property type="entry name" value="TRANSPOSASE INSN FOR INSERTION SEQUENCE ELEMENT IS911A-RELATED"/>
    <property type="match status" value="1"/>
</dbReference>
<dbReference type="InterPro" id="IPR009057">
    <property type="entry name" value="Homeodomain-like_sf"/>
</dbReference>
<gene>
    <name evidence="3" type="ORF">J1G54_02455</name>
</gene>
<protein>
    <submittedName>
        <fullName evidence="3">Transposase</fullName>
    </submittedName>
</protein>
<dbReference type="GO" id="GO:0003677">
    <property type="term" value="F:DNA binding"/>
    <property type="evidence" value="ECO:0007669"/>
    <property type="project" value="InterPro"/>
</dbReference>
<dbReference type="Proteomes" id="UP000662736">
    <property type="component" value="Chromosome"/>
</dbReference>
<proteinExistence type="inferred from homology"/>
<accession>A0AAX1M6W7</accession>
<dbReference type="PANTHER" id="PTHR33215">
    <property type="entry name" value="PROTEIN DISTAL ANTENNA"/>
    <property type="match status" value="1"/>
</dbReference>
<keyword evidence="2" id="KW-0175">Coiled coil</keyword>
<dbReference type="InterPro" id="IPR051839">
    <property type="entry name" value="RD_transcriptional_regulator"/>
</dbReference>
<evidence type="ECO:0000256" key="2">
    <source>
        <dbReference type="SAM" id="Coils"/>
    </source>
</evidence>
<name>A0AAX1M6W7_GLAPU</name>
<sequence length="130" mass="15141">MRRPIRTFSVEFKSEAVKLITERKYSITQACKELDIGETALRRWVSQVQAECQGYVLPGSKPISPEQQRIRELENRIKELEEDKEILKKATAILMSLESNDTKRSRRQNRTALSVYVPYLVCQKVPIMRA</sequence>
<dbReference type="GO" id="GO:0006313">
    <property type="term" value="P:DNA transposition"/>
    <property type="evidence" value="ECO:0007669"/>
    <property type="project" value="InterPro"/>
</dbReference>
<dbReference type="Pfam" id="PF01527">
    <property type="entry name" value="HTH_Tnp_1"/>
    <property type="match status" value="1"/>
</dbReference>
<comment type="similarity">
    <text evidence="1">Belongs to the transposase 8 family.</text>
</comment>
<dbReference type="SUPFAM" id="SSF46689">
    <property type="entry name" value="Homeodomain-like"/>
    <property type="match status" value="1"/>
</dbReference>
<dbReference type="Gene3D" id="1.10.10.60">
    <property type="entry name" value="Homeodomain-like"/>
    <property type="match status" value="1"/>
</dbReference>
<dbReference type="InterPro" id="IPR002514">
    <property type="entry name" value="Transposase_8"/>
</dbReference>
<evidence type="ECO:0000256" key="1">
    <source>
        <dbReference type="ARBA" id="ARBA00009964"/>
    </source>
</evidence>
<organism evidence="3 4">
    <name type="scientific">Glaesserella parasuis</name>
    <name type="common">Haemophilus parasuis</name>
    <dbReference type="NCBI Taxonomy" id="738"/>
    <lineage>
        <taxon>Bacteria</taxon>
        <taxon>Pseudomonadati</taxon>
        <taxon>Pseudomonadota</taxon>
        <taxon>Gammaproteobacteria</taxon>
        <taxon>Pasteurellales</taxon>
        <taxon>Pasteurellaceae</taxon>
        <taxon>Glaesserella</taxon>
    </lineage>
</organism>
<dbReference type="EMBL" id="CP071491">
    <property type="protein sequence ID" value="QSX17432.1"/>
    <property type="molecule type" value="Genomic_DNA"/>
</dbReference>
<evidence type="ECO:0000313" key="3">
    <source>
        <dbReference type="EMBL" id="QSX17432.1"/>
    </source>
</evidence>